<reference evidence="6 7" key="1">
    <citation type="submission" date="2019-11" db="EMBL/GenBank/DDBJ databases">
        <title>Novel species isolated from a subtropical stream in China.</title>
        <authorList>
            <person name="Lu H."/>
        </authorList>
    </citation>
    <scope>NUCLEOTIDE SEQUENCE [LARGE SCALE GENOMIC DNA]</scope>
    <source>
        <strain evidence="6 7">FT26W</strain>
    </source>
</reference>
<comment type="caution">
    <text evidence="6">The sequence shown here is derived from an EMBL/GenBank/DDBJ whole genome shotgun (WGS) entry which is preliminary data.</text>
</comment>
<evidence type="ECO:0000259" key="5">
    <source>
        <dbReference type="PROSITE" id="PS50932"/>
    </source>
</evidence>
<dbReference type="PROSITE" id="PS50932">
    <property type="entry name" value="HTH_LACI_2"/>
    <property type="match status" value="1"/>
</dbReference>
<dbReference type="SMART" id="SM00354">
    <property type="entry name" value="HTH_LACI"/>
    <property type="match status" value="1"/>
</dbReference>
<dbReference type="Pfam" id="PF13377">
    <property type="entry name" value="Peripla_BP_3"/>
    <property type="match status" value="1"/>
</dbReference>
<keyword evidence="7" id="KW-1185">Reference proteome</keyword>
<keyword evidence="1" id="KW-0678">Repressor</keyword>
<dbReference type="InterPro" id="IPR010982">
    <property type="entry name" value="Lambda_DNA-bd_dom_sf"/>
</dbReference>
<dbReference type="GO" id="GO:0003700">
    <property type="term" value="F:DNA-binding transcription factor activity"/>
    <property type="evidence" value="ECO:0007669"/>
    <property type="project" value="TreeGrafter"/>
</dbReference>
<evidence type="ECO:0000256" key="1">
    <source>
        <dbReference type="ARBA" id="ARBA00022491"/>
    </source>
</evidence>
<evidence type="ECO:0000313" key="7">
    <source>
        <dbReference type="Proteomes" id="UP000439986"/>
    </source>
</evidence>
<sequence>MTKTKLTVEHCATEVKSVIARENRRVTSYDVALVAGVSQSAVSRCFKPGASVSKATYALVMKAAALLDYIPNAAARSLITRRSNMVALIMTNQANLYYPELLAELSQQFTAHGKRVLLFTLQREADVDRVLADVWQFQVDGVVAAARLTPQHIAEFERRRMPLVLFNRTLRDASVNTVTCDHLESGRMLASRLAAAGHRQFGIIAGSEDYSVASERQRGACERLAELGLPTPVVVPGAYDYRSGALGLKAIIAQLGSVPDAVICGSDVMAIGCLDCARHELGLDVPGQLSVAGFDAVEPSNWISYNLTTLRQPMPKMAAAAADLLCARIDHHETDTERRVFNAQFIEGATARLTPAGAPPALTATGLRLPVAIM</sequence>
<dbReference type="GO" id="GO:0000976">
    <property type="term" value="F:transcription cis-regulatory region binding"/>
    <property type="evidence" value="ECO:0007669"/>
    <property type="project" value="TreeGrafter"/>
</dbReference>
<evidence type="ECO:0000256" key="4">
    <source>
        <dbReference type="ARBA" id="ARBA00023163"/>
    </source>
</evidence>
<accession>A0A844CXM5</accession>
<evidence type="ECO:0000256" key="2">
    <source>
        <dbReference type="ARBA" id="ARBA00023015"/>
    </source>
</evidence>
<feature type="domain" description="HTH lacI-type" evidence="5">
    <location>
        <begin position="26"/>
        <end position="80"/>
    </location>
</feature>
<dbReference type="Gene3D" id="3.40.50.2300">
    <property type="match status" value="2"/>
</dbReference>
<dbReference type="InterPro" id="IPR046335">
    <property type="entry name" value="LacI/GalR-like_sensor"/>
</dbReference>
<dbReference type="EMBL" id="WKJL01000006">
    <property type="protein sequence ID" value="MRW84648.1"/>
    <property type="molecule type" value="Genomic_DNA"/>
</dbReference>
<protein>
    <submittedName>
        <fullName evidence="6">LacI family DNA-binding transcriptional regulator</fullName>
    </submittedName>
</protein>
<proteinExistence type="predicted"/>
<organism evidence="6 7">
    <name type="scientific">Duganella aquatilis</name>
    <dbReference type="NCBI Taxonomy" id="2666082"/>
    <lineage>
        <taxon>Bacteria</taxon>
        <taxon>Pseudomonadati</taxon>
        <taxon>Pseudomonadota</taxon>
        <taxon>Betaproteobacteria</taxon>
        <taxon>Burkholderiales</taxon>
        <taxon>Oxalobacteraceae</taxon>
        <taxon>Telluria group</taxon>
        <taxon>Duganella</taxon>
    </lineage>
</organism>
<dbReference type="InterPro" id="IPR028082">
    <property type="entry name" value="Peripla_BP_I"/>
</dbReference>
<dbReference type="SUPFAM" id="SSF53822">
    <property type="entry name" value="Periplasmic binding protein-like I"/>
    <property type="match status" value="1"/>
</dbReference>
<keyword evidence="3 6" id="KW-0238">DNA-binding</keyword>
<dbReference type="PANTHER" id="PTHR30146">
    <property type="entry name" value="LACI-RELATED TRANSCRIPTIONAL REPRESSOR"/>
    <property type="match status" value="1"/>
</dbReference>
<dbReference type="CDD" id="cd06278">
    <property type="entry name" value="PBP1_LacI-like"/>
    <property type="match status" value="1"/>
</dbReference>
<keyword evidence="2" id="KW-0805">Transcription regulation</keyword>
<dbReference type="InterPro" id="IPR000843">
    <property type="entry name" value="HTH_LacI"/>
</dbReference>
<keyword evidence="4" id="KW-0804">Transcription</keyword>
<evidence type="ECO:0000313" key="6">
    <source>
        <dbReference type="EMBL" id="MRW84648.1"/>
    </source>
</evidence>
<dbReference type="Pfam" id="PF00356">
    <property type="entry name" value="LacI"/>
    <property type="match status" value="1"/>
</dbReference>
<dbReference type="Gene3D" id="1.10.260.40">
    <property type="entry name" value="lambda repressor-like DNA-binding domains"/>
    <property type="match status" value="1"/>
</dbReference>
<dbReference type="SUPFAM" id="SSF47413">
    <property type="entry name" value="lambda repressor-like DNA-binding domains"/>
    <property type="match status" value="1"/>
</dbReference>
<dbReference type="AlphaFoldDB" id="A0A844CXM5"/>
<dbReference type="Proteomes" id="UP000439986">
    <property type="component" value="Unassembled WGS sequence"/>
</dbReference>
<dbReference type="PANTHER" id="PTHR30146:SF95">
    <property type="entry name" value="RIBOSE OPERON REPRESSOR"/>
    <property type="match status" value="1"/>
</dbReference>
<evidence type="ECO:0000256" key="3">
    <source>
        <dbReference type="ARBA" id="ARBA00023125"/>
    </source>
</evidence>
<name>A0A844CXM5_9BURK</name>
<gene>
    <name evidence="6" type="ORF">GJ698_11175</name>
</gene>
<dbReference type="CDD" id="cd01392">
    <property type="entry name" value="HTH_LacI"/>
    <property type="match status" value="1"/>
</dbReference>